<dbReference type="AlphaFoldDB" id="A0A7Y4KL22"/>
<gene>
    <name evidence="9" type="ORF">HMI49_20875</name>
</gene>
<dbReference type="PRINTS" id="PR00105">
    <property type="entry name" value="C5METTRFRASE"/>
</dbReference>
<keyword evidence="4 7" id="KW-0949">S-adenosyl-L-methionine</keyword>
<evidence type="ECO:0000256" key="8">
    <source>
        <dbReference type="RuleBase" id="RU000416"/>
    </source>
</evidence>
<protein>
    <recommendedName>
        <fullName evidence="1">DNA (cytosine-5-)-methyltransferase</fullName>
        <ecNumber evidence="1">2.1.1.37</ecNumber>
    </recommendedName>
</protein>
<evidence type="ECO:0000313" key="10">
    <source>
        <dbReference type="Proteomes" id="UP000563426"/>
    </source>
</evidence>
<reference evidence="9 10" key="1">
    <citation type="submission" date="2020-05" db="EMBL/GenBank/DDBJ databases">
        <authorList>
            <person name="Whitworth D."/>
        </authorList>
    </citation>
    <scope>NUCLEOTIDE SEQUENCE [LARGE SCALE GENOMIC DNA]</scope>
    <source>
        <strain evidence="9 10">AB043B</strain>
    </source>
</reference>
<name>A0A7Y4KL22_9BACT</name>
<keyword evidence="2 7" id="KW-0489">Methyltransferase</keyword>
<evidence type="ECO:0000313" key="9">
    <source>
        <dbReference type="EMBL" id="NOK35656.1"/>
    </source>
</evidence>
<dbReference type="InterPro" id="IPR029063">
    <property type="entry name" value="SAM-dependent_MTases_sf"/>
</dbReference>
<comment type="similarity">
    <text evidence="7 8">Belongs to the class I-like SAM-binding methyltransferase superfamily. C5-methyltransferase family.</text>
</comment>
<dbReference type="GO" id="GO:0003886">
    <property type="term" value="F:DNA (cytosine-5-)-methyltransferase activity"/>
    <property type="evidence" value="ECO:0007669"/>
    <property type="project" value="UniProtKB-EC"/>
</dbReference>
<dbReference type="InterPro" id="IPR031303">
    <property type="entry name" value="C5_meth_CS"/>
</dbReference>
<dbReference type="Gene3D" id="3.40.50.150">
    <property type="entry name" value="Vaccinia Virus protein VP39"/>
    <property type="match status" value="1"/>
</dbReference>
<dbReference type="Proteomes" id="UP000563426">
    <property type="component" value="Unassembled WGS sequence"/>
</dbReference>
<evidence type="ECO:0000256" key="7">
    <source>
        <dbReference type="PROSITE-ProRule" id="PRU01016"/>
    </source>
</evidence>
<proteinExistence type="inferred from homology"/>
<evidence type="ECO:0000256" key="2">
    <source>
        <dbReference type="ARBA" id="ARBA00022603"/>
    </source>
</evidence>
<comment type="catalytic activity">
    <reaction evidence="6">
        <text>a 2'-deoxycytidine in DNA + S-adenosyl-L-methionine = a 5-methyl-2'-deoxycytidine in DNA + S-adenosyl-L-homocysteine + H(+)</text>
        <dbReference type="Rhea" id="RHEA:13681"/>
        <dbReference type="Rhea" id="RHEA-COMP:11369"/>
        <dbReference type="Rhea" id="RHEA-COMP:11370"/>
        <dbReference type="ChEBI" id="CHEBI:15378"/>
        <dbReference type="ChEBI" id="CHEBI:57856"/>
        <dbReference type="ChEBI" id="CHEBI:59789"/>
        <dbReference type="ChEBI" id="CHEBI:85452"/>
        <dbReference type="ChEBI" id="CHEBI:85454"/>
        <dbReference type="EC" id="2.1.1.37"/>
    </reaction>
</comment>
<sequence>MSAGSVLQVGKYGAQARCGISPDGMDPEIEAKLVRLKQGGQPRLLDLFSGCGGLTLGFVSAGCTSVGGVELDAHASKSHALNFHPLVDGLPDARFAMAKDILEHKPRELLNHLQKHSPDKGVDLIVGGPPCPAFTRVGRAKLREVYQHPEAFKQDPRATLYVPYLRYVRVLKPLAIVMENVPDILNWGGHNLGDEICESLESMGYRCVYSLLNAANYGVPQMRERFFLLAVHKGTGSDPSFPVPTHKVDFPRGYSSSRQVALKNVLADVSGKGSRYLPPPTADGAALPAVSALDAIGDLPKLTDHLNNLDRRGARYLDGRVPHTNPPHSDYVRLMRKWPGFGSDEYLRDHVTRCLSNRDYRLFALMEPGEDYPKVHARAMQLFQKEREKRQRAGAYLPEGSEAYEDLKAEYVPPYDPGKFPNKWRKMAANEPVRTLMAHLGKDTYSHIHYDSAQRRVISVREAARLQSFPDGFRFAGTMNPAFRQIGNSVPPLLAWHIANEMLRQLGITPRAIPDFTQEPRKSPVRTKVA</sequence>
<dbReference type="GO" id="GO:0032259">
    <property type="term" value="P:methylation"/>
    <property type="evidence" value="ECO:0007669"/>
    <property type="project" value="UniProtKB-KW"/>
</dbReference>
<keyword evidence="10" id="KW-1185">Reference proteome</keyword>
<dbReference type="EC" id="2.1.1.37" evidence="1"/>
<evidence type="ECO:0000256" key="4">
    <source>
        <dbReference type="ARBA" id="ARBA00022691"/>
    </source>
</evidence>
<dbReference type="Gene3D" id="3.90.120.10">
    <property type="entry name" value="DNA Methylase, subunit A, domain 2"/>
    <property type="match status" value="1"/>
</dbReference>
<dbReference type="PROSITE" id="PS51679">
    <property type="entry name" value="SAM_MT_C5"/>
    <property type="match status" value="1"/>
</dbReference>
<evidence type="ECO:0000256" key="5">
    <source>
        <dbReference type="ARBA" id="ARBA00022747"/>
    </source>
</evidence>
<accession>A0A7Y4KL22</accession>
<organism evidence="9 10">
    <name type="scientific">Corallococcus exercitus</name>
    <dbReference type="NCBI Taxonomy" id="2316736"/>
    <lineage>
        <taxon>Bacteria</taxon>
        <taxon>Pseudomonadati</taxon>
        <taxon>Myxococcota</taxon>
        <taxon>Myxococcia</taxon>
        <taxon>Myxococcales</taxon>
        <taxon>Cystobacterineae</taxon>
        <taxon>Myxococcaceae</taxon>
        <taxon>Corallococcus</taxon>
    </lineage>
</organism>
<dbReference type="GO" id="GO:0009307">
    <property type="term" value="P:DNA restriction-modification system"/>
    <property type="evidence" value="ECO:0007669"/>
    <property type="project" value="UniProtKB-KW"/>
</dbReference>
<dbReference type="SUPFAM" id="SSF53335">
    <property type="entry name" value="S-adenosyl-L-methionine-dependent methyltransferases"/>
    <property type="match status" value="1"/>
</dbReference>
<dbReference type="NCBIfam" id="TIGR00675">
    <property type="entry name" value="dcm"/>
    <property type="match status" value="1"/>
</dbReference>
<keyword evidence="5" id="KW-0680">Restriction system</keyword>
<feature type="active site" evidence="7">
    <location>
        <position position="131"/>
    </location>
</feature>
<dbReference type="Pfam" id="PF00145">
    <property type="entry name" value="DNA_methylase"/>
    <property type="match status" value="2"/>
</dbReference>
<dbReference type="PANTHER" id="PTHR10629">
    <property type="entry name" value="CYTOSINE-SPECIFIC METHYLTRANSFERASE"/>
    <property type="match status" value="1"/>
</dbReference>
<dbReference type="EMBL" id="JABFJV010000121">
    <property type="protein sequence ID" value="NOK35656.1"/>
    <property type="molecule type" value="Genomic_DNA"/>
</dbReference>
<dbReference type="InterPro" id="IPR001525">
    <property type="entry name" value="C5_MeTfrase"/>
</dbReference>
<dbReference type="PROSITE" id="PS00095">
    <property type="entry name" value="C5_MTASE_2"/>
    <property type="match status" value="1"/>
</dbReference>
<keyword evidence="3 7" id="KW-0808">Transferase</keyword>
<comment type="caution">
    <text evidence="9">The sequence shown here is derived from an EMBL/GenBank/DDBJ whole genome shotgun (WGS) entry which is preliminary data.</text>
</comment>
<dbReference type="InterPro" id="IPR050390">
    <property type="entry name" value="C5-Methyltransferase"/>
</dbReference>
<evidence type="ECO:0000256" key="6">
    <source>
        <dbReference type="ARBA" id="ARBA00047422"/>
    </source>
</evidence>
<dbReference type="RefSeq" id="WP_171436315.1">
    <property type="nucleotide sequence ID" value="NZ_JABFJV010000121.1"/>
</dbReference>
<evidence type="ECO:0000256" key="1">
    <source>
        <dbReference type="ARBA" id="ARBA00011975"/>
    </source>
</evidence>
<evidence type="ECO:0000256" key="3">
    <source>
        <dbReference type="ARBA" id="ARBA00022679"/>
    </source>
</evidence>
<dbReference type="PANTHER" id="PTHR10629:SF52">
    <property type="entry name" value="DNA (CYTOSINE-5)-METHYLTRANSFERASE 1"/>
    <property type="match status" value="1"/>
</dbReference>